<evidence type="ECO:0008006" key="3">
    <source>
        <dbReference type="Google" id="ProtNLM"/>
    </source>
</evidence>
<accession>A0AAN4Z7R2</accession>
<feature type="non-terminal residue" evidence="1">
    <location>
        <position position="85"/>
    </location>
</feature>
<sequence length="85" mass="9020">SRSVRAAQDGREQSALKVVHILGRSEFRQIVVDSAPSARCDPITGANGLPYANPCVTTDPGAVCNENATLPQCTCTYMSTGDFCE</sequence>
<dbReference type="Proteomes" id="UP001328107">
    <property type="component" value="Unassembled WGS sequence"/>
</dbReference>
<proteinExistence type="predicted"/>
<feature type="non-terminal residue" evidence="1">
    <location>
        <position position="1"/>
    </location>
</feature>
<dbReference type="EMBL" id="BTRK01000002">
    <property type="protein sequence ID" value="GMR34914.1"/>
    <property type="molecule type" value="Genomic_DNA"/>
</dbReference>
<organism evidence="1 2">
    <name type="scientific">Pristionchus mayeri</name>
    <dbReference type="NCBI Taxonomy" id="1317129"/>
    <lineage>
        <taxon>Eukaryota</taxon>
        <taxon>Metazoa</taxon>
        <taxon>Ecdysozoa</taxon>
        <taxon>Nematoda</taxon>
        <taxon>Chromadorea</taxon>
        <taxon>Rhabditida</taxon>
        <taxon>Rhabditina</taxon>
        <taxon>Diplogasteromorpha</taxon>
        <taxon>Diplogasteroidea</taxon>
        <taxon>Neodiplogasteridae</taxon>
        <taxon>Pristionchus</taxon>
    </lineage>
</organism>
<protein>
    <recommendedName>
        <fullName evidence="3">EGF-like domain-containing protein</fullName>
    </recommendedName>
</protein>
<dbReference type="AlphaFoldDB" id="A0AAN4Z7R2"/>
<evidence type="ECO:0000313" key="1">
    <source>
        <dbReference type="EMBL" id="GMR34914.1"/>
    </source>
</evidence>
<comment type="caution">
    <text evidence="1">The sequence shown here is derived from an EMBL/GenBank/DDBJ whole genome shotgun (WGS) entry which is preliminary data.</text>
</comment>
<evidence type="ECO:0000313" key="2">
    <source>
        <dbReference type="Proteomes" id="UP001328107"/>
    </source>
</evidence>
<gene>
    <name evidence="1" type="ORF">PMAYCL1PPCAC_05109</name>
</gene>
<keyword evidence="2" id="KW-1185">Reference proteome</keyword>
<reference evidence="2" key="1">
    <citation type="submission" date="2022-10" db="EMBL/GenBank/DDBJ databases">
        <title>Genome assembly of Pristionchus species.</title>
        <authorList>
            <person name="Yoshida K."/>
            <person name="Sommer R.J."/>
        </authorList>
    </citation>
    <scope>NUCLEOTIDE SEQUENCE [LARGE SCALE GENOMIC DNA]</scope>
    <source>
        <strain evidence="2">RS5460</strain>
    </source>
</reference>
<name>A0AAN4Z7R2_9BILA</name>